<organism evidence="3 4">
    <name type="scientific">Marinagarivorans cellulosilyticus</name>
    <dbReference type="NCBI Taxonomy" id="2721545"/>
    <lineage>
        <taxon>Bacteria</taxon>
        <taxon>Pseudomonadati</taxon>
        <taxon>Pseudomonadota</taxon>
        <taxon>Gammaproteobacteria</taxon>
        <taxon>Cellvibrionales</taxon>
        <taxon>Cellvibrionaceae</taxon>
        <taxon>Marinagarivorans</taxon>
    </lineage>
</organism>
<gene>
    <name evidence="3" type="ORF">MARGE09_P1681</name>
</gene>
<dbReference type="Proteomes" id="UP001320119">
    <property type="component" value="Chromosome"/>
</dbReference>
<dbReference type="InterPro" id="IPR019734">
    <property type="entry name" value="TPR_rpt"/>
</dbReference>
<dbReference type="InterPro" id="IPR011990">
    <property type="entry name" value="TPR-like_helical_dom_sf"/>
</dbReference>
<dbReference type="RefSeq" id="WP_236986948.1">
    <property type="nucleotide sequence ID" value="NZ_AP023086.1"/>
</dbReference>
<keyword evidence="1" id="KW-0677">Repeat</keyword>
<dbReference type="EMBL" id="AP023086">
    <property type="protein sequence ID" value="BCD97480.1"/>
    <property type="molecule type" value="Genomic_DNA"/>
</dbReference>
<evidence type="ECO:0000256" key="1">
    <source>
        <dbReference type="ARBA" id="ARBA00022737"/>
    </source>
</evidence>
<dbReference type="KEGG" id="marq:MARGE09_P1681"/>
<accession>A0AAN1WH30</accession>
<dbReference type="Pfam" id="PF14559">
    <property type="entry name" value="TPR_19"/>
    <property type="match status" value="1"/>
</dbReference>
<keyword evidence="2" id="KW-0802">TPR repeat</keyword>
<dbReference type="AlphaFoldDB" id="A0AAN1WH30"/>
<dbReference type="InterPro" id="IPR050498">
    <property type="entry name" value="Ycf3"/>
</dbReference>
<evidence type="ECO:0000313" key="4">
    <source>
        <dbReference type="Proteomes" id="UP001320119"/>
    </source>
</evidence>
<reference evidence="3 4" key="1">
    <citation type="journal article" date="2022" name="IScience">
        <title>An ultrasensitive nanofiber-based assay for enzymatic hydrolysis and deep-sea microbial degradation of cellulose.</title>
        <authorList>
            <person name="Tsudome M."/>
            <person name="Tachioka M."/>
            <person name="Miyazaki M."/>
            <person name="Uchimura K."/>
            <person name="Tsuda M."/>
            <person name="Takaki Y."/>
            <person name="Deguchi S."/>
        </authorList>
    </citation>
    <scope>NUCLEOTIDE SEQUENCE [LARGE SCALE GENOMIC DNA]</scope>
    <source>
        <strain evidence="3 4">GE09</strain>
    </source>
</reference>
<dbReference type="PANTHER" id="PTHR44858">
    <property type="entry name" value="TETRATRICOPEPTIDE REPEAT PROTEIN 6"/>
    <property type="match status" value="1"/>
</dbReference>
<evidence type="ECO:0000313" key="3">
    <source>
        <dbReference type="EMBL" id="BCD97480.1"/>
    </source>
</evidence>
<dbReference type="PANTHER" id="PTHR44858:SF1">
    <property type="entry name" value="UDP-N-ACETYLGLUCOSAMINE--PEPTIDE N-ACETYLGLUCOSAMINYLTRANSFERASE SPINDLY-RELATED"/>
    <property type="match status" value="1"/>
</dbReference>
<evidence type="ECO:0000256" key="2">
    <source>
        <dbReference type="ARBA" id="ARBA00022803"/>
    </source>
</evidence>
<sequence>MKIRCLLLNAVVGTGFWFYSSLSNANIQVKLQDPNWIFSLPSAHYEEANMQPRDNEHAFVKAMQPLLAQQKYSDVLAAFKQRPLENDSLALQLLRGQILLTLKKLPEAETALQAALQQGPNVASAHRSLSMAFMLQKKYDAAQKHLVRTIELGAADAQSYGQLAFVNLQQQHPYSAVAGYQQALLLQPDNSQWQQGLIYALTQAQAYQQAQALIEQMLERTPNDTSLWLLRSQVALQQQRNSDALSSLEVALRLGDAQVNNYTIAAQLHLQHGSTERAVILLSQSTQQLNKSNRDALLPNIEQTAAWLANQQRWSELNTLLKALEYHTQTIPAATASRLAVYHAQYALHHQQQSQALKWLNGAIAQDPSNGEALIGLAQLHSDNKSYEKATLYFVRAATFEEVRERALLGHAQLEIDREQYPQALSLLRKAFKHNPERRDIAGNIRALEKLVRHSDAG</sequence>
<dbReference type="Pfam" id="PF13432">
    <property type="entry name" value="TPR_16"/>
    <property type="match status" value="1"/>
</dbReference>
<dbReference type="SMART" id="SM00028">
    <property type="entry name" value="TPR"/>
    <property type="match status" value="5"/>
</dbReference>
<dbReference type="Gene3D" id="1.25.40.10">
    <property type="entry name" value="Tetratricopeptide repeat domain"/>
    <property type="match status" value="2"/>
</dbReference>
<evidence type="ECO:0008006" key="5">
    <source>
        <dbReference type="Google" id="ProtNLM"/>
    </source>
</evidence>
<protein>
    <recommendedName>
        <fullName evidence="5">Tetratricopeptide repeat protein</fullName>
    </recommendedName>
</protein>
<proteinExistence type="predicted"/>
<dbReference type="SUPFAM" id="SSF81901">
    <property type="entry name" value="HCP-like"/>
    <property type="match status" value="2"/>
</dbReference>
<name>A0AAN1WH30_9GAMM</name>
<keyword evidence="4" id="KW-1185">Reference proteome</keyword>